<dbReference type="PANTHER" id="PTHR23098:SF23">
    <property type="entry name" value="MYB-RELATED TRANSCRIPTION FACTOR, PARTNER OF PROFILIN-LIKE ISOFORM X2-RELATED"/>
    <property type="match status" value="1"/>
</dbReference>
<accession>A0ABY7G0H2</accession>
<dbReference type="Pfam" id="PF13873">
    <property type="entry name" value="Myb_DNA-bind_5"/>
    <property type="match status" value="1"/>
</dbReference>
<dbReference type="InterPro" id="IPR028002">
    <property type="entry name" value="Myb_DNA-bind_5"/>
</dbReference>
<proteinExistence type="predicted"/>
<gene>
    <name evidence="2" type="ORF">MAR_012703</name>
</gene>
<name>A0ABY7G0H2_MYAAR</name>
<dbReference type="PROSITE" id="PS50090">
    <property type="entry name" value="MYB_LIKE"/>
    <property type="match status" value="1"/>
</dbReference>
<dbReference type="InterPro" id="IPR001005">
    <property type="entry name" value="SANT/Myb"/>
</dbReference>
<reference evidence="2" key="1">
    <citation type="submission" date="2022-11" db="EMBL/GenBank/DDBJ databases">
        <title>Centuries of genome instability and evolution in soft-shell clam transmissible cancer (bioRxiv).</title>
        <authorList>
            <person name="Hart S.F.M."/>
            <person name="Yonemitsu M.A."/>
            <person name="Giersch R.M."/>
            <person name="Beal B.F."/>
            <person name="Arriagada G."/>
            <person name="Davis B.W."/>
            <person name="Ostrander E.A."/>
            <person name="Goff S.P."/>
            <person name="Metzger M.J."/>
        </authorList>
    </citation>
    <scope>NUCLEOTIDE SEQUENCE</scope>
    <source>
        <strain evidence="2">MELC-2E11</strain>
        <tissue evidence="2">Siphon/mantle</tissue>
    </source>
</reference>
<dbReference type="Proteomes" id="UP001164746">
    <property type="component" value="Chromosome 14"/>
</dbReference>
<feature type="domain" description="Myb-like" evidence="1">
    <location>
        <begin position="2"/>
        <end position="77"/>
    </location>
</feature>
<dbReference type="PANTHER" id="PTHR23098">
    <property type="entry name" value="AGAP001331-PA-RELATED"/>
    <property type="match status" value="1"/>
</dbReference>
<organism evidence="2 3">
    <name type="scientific">Mya arenaria</name>
    <name type="common">Soft-shell clam</name>
    <dbReference type="NCBI Taxonomy" id="6604"/>
    <lineage>
        <taxon>Eukaryota</taxon>
        <taxon>Metazoa</taxon>
        <taxon>Spiralia</taxon>
        <taxon>Lophotrochozoa</taxon>
        <taxon>Mollusca</taxon>
        <taxon>Bivalvia</taxon>
        <taxon>Autobranchia</taxon>
        <taxon>Heteroconchia</taxon>
        <taxon>Euheterodonta</taxon>
        <taxon>Imparidentia</taxon>
        <taxon>Neoheterodontei</taxon>
        <taxon>Myida</taxon>
        <taxon>Myoidea</taxon>
        <taxon>Myidae</taxon>
        <taxon>Mya</taxon>
    </lineage>
</organism>
<protein>
    <recommendedName>
        <fullName evidence="1">Myb-like domain-containing protein</fullName>
    </recommendedName>
</protein>
<keyword evidence="3" id="KW-1185">Reference proteome</keyword>
<evidence type="ECO:0000259" key="1">
    <source>
        <dbReference type="PROSITE" id="PS50090"/>
    </source>
</evidence>
<sequence>MAAKKRSTNWSEEEKSTALELISSKGQKLFGSFRGASLGGKEKKELWESITQQLNASGVCCPYRTLEEVKIMYKNSKAAVKGKIDLTRKTGGGGMICLSQSEEVEQLLKMSMEWLRKVDGVRSSKIWIQISFEIS</sequence>
<evidence type="ECO:0000313" key="3">
    <source>
        <dbReference type="Proteomes" id="UP001164746"/>
    </source>
</evidence>
<evidence type="ECO:0000313" key="2">
    <source>
        <dbReference type="EMBL" id="WAR26999.1"/>
    </source>
</evidence>
<dbReference type="EMBL" id="CP111025">
    <property type="protein sequence ID" value="WAR26999.1"/>
    <property type="molecule type" value="Genomic_DNA"/>
</dbReference>